<dbReference type="Gene3D" id="3.40.50.300">
    <property type="entry name" value="P-loop containing nucleotide triphosphate hydrolases"/>
    <property type="match status" value="2"/>
</dbReference>
<dbReference type="InterPro" id="IPR027417">
    <property type="entry name" value="P-loop_NTPase"/>
</dbReference>
<dbReference type="GO" id="GO:0016301">
    <property type="term" value="F:kinase activity"/>
    <property type="evidence" value="ECO:0007669"/>
    <property type="project" value="UniProtKB-KW"/>
</dbReference>
<dbReference type="PANTHER" id="PTHR10285">
    <property type="entry name" value="URIDINE KINASE"/>
    <property type="match status" value="1"/>
</dbReference>
<sequence>MTIHHNLDMPEICHQRITQLLSSGRRTILGLVAPPGAGKSTLAQALLTRFGDAVQVVPMDGFHLANSELERLGRRARKGAPDTFDAAGFVSLLARIQAQQPGDAAVYAPEFRREIDEAVAGAIAVQHSTPLIVVEGNYLLLDDAPWSQVRGLSDEIWYLDVPADVRHARLLARHIQFGRTREAALAWIAHTDEPNAVRIAQARHHADLCVAWG</sequence>
<evidence type="ECO:0000259" key="1">
    <source>
        <dbReference type="Pfam" id="PF00485"/>
    </source>
</evidence>
<accession>A0ABM7MKZ7</accession>
<dbReference type="InterPro" id="IPR006083">
    <property type="entry name" value="PRK/URK"/>
</dbReference>
<reference evidence="2 3" key="1">
    <citation type="journal article" date="2021" name="Microbiol. Spectr.">
        <title>A Single Bacterium Capable of Oxidation and Reduction of Iron at Circumneutral pH.</title>
        <authorList>
            <person name="Kato S."/>
            <person name="Ohkuma M."/>
        </authorList>
    </citation>
    <scope>NUCLEOTIDE SEQUENCE [LARGE SCALE GENOMIC DNA]</scope>
    <source>
        <strain evidence="2 3">MIZ03</strain>
    </source>
</reference>
<protein>
    <submittedName>
        <fullName evidence="2">Uridine kinase</fullName>
    </submittedName>
</protein>
<keyword evidence="2" id="KW-0808">Transferase</keyword>
<dbReference type="Proteomes" id="UP000824366">
    <property type="component" value="Chromosome"/>
</dbReference>
<dbReference type="Pfam" id="PF00485">
    <property type="entry name" value="PRK"/>
    <property type="match status" value="1"/>
</dbReference>
<keyword evidence="3" id="KW-1185">Reference proteome</keyword>
<dbReference type="EMBL" id="AP024238">
    <property type="protein sequence ID" value="BCO26987.1"/>
    <property type="molecule type" value="Genomic_DNA"/>
</dbReference>
<gene>
    <name evidence="2" type="ORF">MIZ03_1874</name>
</gene>
<proteinExistence type="predicted"/>
<organism evidence="2 3">
    <name type="scientific">Rhodoferax lithotrophicus</name>
    <dbReference type="NCBI Taxonomy" id="2798804"/>
    <lineage>
        <taxon>Bacteria</taxon>
        <taxon>Pseudomonadati</taxon>
        <taxon>Pseudomonadota</taxon>
        <taxon>Betaproteobacteria</taxon>
        <taxon>Burkholderiales</taxon>
        <taxon>Comamonadaceae</taxon>
        <taxon>Rhodoferax</taxon>
    </lineage>
</organism>
<name>A0ABM7MKZ7_9BURK</name>
<dbReference type="NCBIfam" id="NF006743">
    <property type="entry name" value="PRK09270.1-2"/>
    <property type="match status" value="1"/>
</dbReference>
<evidence type="ECO:0000313" key="3">
    <source>
        <dbReference type="Proteomes" id="UP000824366"/>
    </source>
</evidence>
<feature type="domain" description="Phosphoribulokinase/uridine kinase" evidence="1">
    <location>
        <begin position="28"/>
        <end position="208"/>
    </location>
</feature>
<evidence type="ECO:0000313" key="2">
    <source>
        <dbReference type="EMBL" id="BCO26987.1"/>
    </source>
</evidence>
<keyword evidence="2" id="KW-0418">Kinase</keyword>
<dbReference type="RefSeq" id="WP_223911325.1">
    <property type="nucleotide sequence ID" value="NZ_AP024238.1"/>
</dbReference>
<dbReference type="SUPFAM" id="SSF52540">
    <property type="entry name" value="P-loop containing nucleoside triphosphate hydrolases"/>
    <property type="match status" value="1"/>
</dbReference>